<dbReference type="Proteomes" id="UP000294662">
    <property type="component" value="Unassembled WGS sequence"/>
</dbReference>
<reference evidence="3 4" key="1">
    <citation type="submission" date="2019-03" db="EMBL/GenBank/DDBJ databases">
        <authorList>
            <person name="Zhang S."/>
        </authorList>
    </citation>
    <scope>NUCLEOTIDE SEQUENCE [LARGE SCALE GENOMIC DNA]</scope>
    <source>
        <strain evidence="3 4">S4J41</strain>
    </source>
</reference>
<sequence length="159" mass="18277">MRWKRRGKTWLRRPDAMPARRRISALKLIQRIKQHEIDGFAARMTAIRAEQGALHQELEALQTRVETEGHVTSPEVAPYLAGFLRAVEARRTLLNEQLAALDKKAAGLEAQLLGSYREAKTNDAALDSSLDQQRQHETRQETAETEEIARNVYLRHRRT</sequence>
<dbReference type="AlphaFoldDB" id="A0A4R5EVV6"/>
<evidence type="ECO:0000256" key="1">
    <source>
        <dbReference type="SAM" id="Coils"/>
    </source>
</evidence>
<feature type="compositionally biased region" description="Basic and acidic residues" evidence="2">
    <location>
        <begin position="133"/>
        <end position="142"/>
    </location>
</feature>
<dbReference type="EMBL" id="SMFP01000004">
    <property type="protein sequence ID" value="TDE38867.1"/>
    <property type="molecule type" value="Genomic_DNA"/>
</dbReference>
<dbReference type="OrthoDB" id="7870292at2"/>
<evidence type="ECO:0000256" key="2">
    <source>
        <dbReference type="SAM" id="MobiDB-lite"/>
    </source>
</evidence>
<comment type="caution">
    <text evidence="3">The sequence shown here is derived from an EMBL/GenBank/DDBJ whole genome shotgun (WGS) entry which is preliminary data.</text>
</comment>
<evidence type="ECO:0000313" key="4">
    <source>
        <dbReference type="Proteomes" id="UP000294662"/>
    </source>
</evidence>
<proteinExistence type="predicted"/>
<gene>
    <name evidence="3" type="ORF">E1B25_07540</name>
</gene>
<protein>
    <recommendedName>
        <fullName evidence="5">Flagellar FliJ protein</fullName>
    </recommendedName>
</protein>
<keyword evidence="4" id="KW-1185">Reference proteome</keyword>
<feature type="region of interest" description="Disordered" evidence="2">
    <location>
        <begin position="124"/>
        <end position="147"/>
    </location>
</feature>
<evidence type="ECO:0008006" key="5">
    <source>
        <dbReference type="Google" id="ProtNLM"/>
    </source>
</evidence>
<evidence type="ECO:0000313" key="3">
    <source>
        <dbReference type="EMBL" id="TDE38867.1"/>
    </source>
</evidence>
<name>A0A4R5EVV6_9RHOB</name>
<organism evidence="3 4">
    <name type="scientific">Antarcticimicrobium sediminis</name>
    <dbReference type="NCBI Taxonomy" id="2546227"/>
    <lineage>
        <taxon>Bacteria</taxon>
        <taxon>Pseudomonadati</taxon>
        <taxon>Pseudomonadota</taxon>
        <taxon>Alphaproteobacteria</taxon>
        <taxon>Rhodobacterales</taxon>
        <taxon>Paracoccaceae</taxon>
        <taxon>Antarcticimicrobium</taxon>
    </lineage>
</organism>
<keyword evidence="1" id="KW-0175">Coiled coil</keyword>
<accession>A0A4R5EVV6</accession>
<feature type="coiled-coil region" evidence="1">
    <location>
        <begin position="84"/>
        <end position="111"/>
    </location>
</feature>